<accession>A0AA38WG27</accession>
<sequence length="234" mass="26658">MRQENCFVLGLQESKCESVSSLWVSKLWGQKDFDFVCVNSIGQSGGILLSWDTVYFNKDSVIKGTHFCGAIGAWQNVDIKVGLINVYAPQSHSLKAGLWNDLTALLKDHTEVIWVIMGDFNAVRFPEERMGSVFDEKEASDFNSFISESGLLDVQFCGRRFTRSSKDGRKLSKLDRFLVSSNFFPIWNNPLVQVLPQTIADHCPLVLQVEDYNYGPKPFRFFDSWLNIVEFCDN</sequence>
<dbReference type="EMBL" id="JARYMX010000002">
    <property type="protein sequence ID" value="KAJ9559912.1"/>
    <property type="molecule type" value="Genomic_DNA"/>
</dbReference>
<proteinExistence type="predicted"/>
<dbReference type="Proteomes" id="UP001172457">
    <property type="component" value="Chromosome 2"/>
</dbReference>
<keyword evidence="3" id="KW-1185">Reference proteome</keyword>
<organism evidence="2 3">
    <name type="scientific">Centaurea solstitialis</name>
    <name type="common">yellow star-thistle</name>
    <dbReference type="NCBI Taxonomy" id="347529"/>
    <lineage>
        <taxon>Eukaryota</taxon>
        <taxon>Viridiplantae</taxon>
        <taxon>Streptophyta</taxon>
        <taxon>Embryophyta</taxon>
        <taxon>Tracheophyta</taxon>
        <taxon>Spermatophyta</taxon>
        <taxon>Magnoliopsida</taxon>
        <taxon>eudicotyledons</taxon>
        <taxon>Gunneridae</taxon>
        <taxon>Pentapetalae</taxon>
        <taxon>asterids</taxon>
        <taxon>campanulids</taxon>
        <taxon>Asterales</taxon>
        <taxon>Asteraceae</taxon>
        <taxon>Carduoideae</taxon>
        <taxon>Cardueae</taxon>
        <taxon>Centaureinae</taxon>
        <taxon>Centaurea</taxon>
    </lineage>
</organism>
<dbReference type="Gene3D" id="3.60.10.10">
    <property type="entry name" value="Endonuclease/exonuclease/phosphatase"/>
    <property type="match status" value="1"/>
</dbReference>
<dbReference type="InterPro" id="IPR005135">
    <property type="entry name" value="Endo/exonuclease/phosphatase"/>
</dbReference>
<dbReference type="Pfam" id="PF03372">
    <property type="entry name" value="Exo_endo_phos"/>
    <property type="match status" value="1"/>
</dbReference>
<dbReference type="AlphaFoldDB" id="A0AA38WG27"/>
<feature type="domain" description="Endonuclease/exonuclease/phosphatase" evidence="1">
    <location>
        <begin position="2"/>
        <end position="185"/>
    </location>
</feature>
<gene>
    <name evidence="2" type="ORF">OSB04_005072</name>
</gene>
<evidence type="ECO:0000313" key="2">
    <source>
        <dbReference type="EMBL" id="KAJ9559912.1"/>
    </source>
</evidence>
<comment type="caution">
    <text evidence="2">The sequence shown here is derived from an EMBL/GenBank/DDBJ whole genome shotgun (WGS) entry which is preliminary data.</text>
</comment>
<dbReference type="PANTHER" id="PTHR33710">
    <property type="entry name" value="BNAC02G09200D PROTEIN"/>
    <property type="match status" value="1"/>
</dbReference>
<dbReference type="SUPFAM" id="SSF56219">
    <property type="entry name" value="DNase I-like"/>
    <property type="match status" value="1"/>
</dbReference>
<dbReference type="GO" id="GO:0003824">
    <property type="term" value="F:catalytic activity"/>
    <property type="evidence" value="ECO:0007669"/>
    <property type="project" value="InterPro"/>
</dbReference>
<dbReference type="PANTHER" id="PTHR33710:SF64">
    <property type="entry name" value="ENDONUCLEASE_EXONUCLEASE_PHOSPHATASE DOMAIN-CONTAINING PROTEIN"/>
    <property type="match status" value="1"/>
</dbReference>
<reference evidence="2" key="1">
    <citation type="submission" date="2023-03" db="EMBL/GenBank/DDBJ databases">
        <title>Chromosome-scale reference genome and RAD-based genetic map of yellow starthistle (Centaurea solstitialis) reveal putative structural variation and QTLs associated with invader traits.</title>
        <authorList>
            <person name="Reatini B."/>
            <person name="Cang F.A."/>
            <person name="Jiang Q."/>
            <person name="Mckibben M.T.W."/>
            <person name="Barker M.S."/>
            <person name="Rieseberg L.H."/>
            <person name="Dlugosch K.M."/>
        </authorList>
    </citation>
    <scope>NUCLEOTIDE SEQUENCE</scope>
    <source>
        <strain evidence="2">CAN-66</strain>
        <tissue evidence="2">Leaf</tissue>
    </source>
</reference>
<name>A0AA38WG27_9ASTR</name>
<dbReference type="InterPro" id="IPR036691">
    <property type="entry name" value="Endo/exonu/phosph_ase_sf"/>
</dbReference>
<evidence type="ECO:0000313" key="3">
    <source>
        <dbReference type="Proteomes" id="UP001172457"/>
    </source>
</evidence>
<evidence type="ECO:0000259" key="1">
    <source>
        <dbReference type="Pfam" id="PF03372"/>
    </source>
</evidence>
<protein>
    <recommendedName>
        <fullName evidence="1">Endonuclease/exonuclease/phosphatase domain-containing protein</fullName>
    </recommendedName>
</protein>